<accession>A0A3B1A968</accession>
<keyword evidence="4" id="KW-1133">Transmembrane helix</keyword>
<evidence type="ECO:0000313" key="6">
    <source>
        <dbReference type="EMBL" id="VAW96167.1"/>
    </source>
</evidence>
<dbReference type="PRINTS" id="PR01023">
    <property type="entry name" value="NAFLGMOTY"/>
</dbReference>
<dbReference type="InterPro" id="IPR006665">
    <property type="entry name" value="OmpA-like"/>
</dbReference>
<evidence type="ECO:0000259" key="5">
    <source>
        <dbReference type="PROSITE" id="PS51123"/>
    </source>
</evidence>
<dbReference type="PANTHER" id="PTHR30329">
    <property type="entry name" value="STATOR ELEMENT OF FLAGELLAR MOTOR COMPLEX"/>
    <property type="match status" value="1"/>
</dbReference>
<dbReference type="Pfam" id="PF13488">
    <property type="entry name" value="Gly-zipper_Omp"/>
    <property type="match status" value="1"/>
</dbReference>
<dbReference type="GO" id="GO:0009279">
    <property type="term" value="C:cell outer membrane"/>
    <property type="evidence" value="ECO:0007669"/>
    <property type="project" value="UniProtKB-SubCell"/>
</dbReference>
<protein>
    <recommendedName>
        <fullName evidence="5">OmpA-like domain-containing protein</fullName>
    </recommendedName>
</protein>
<organism evidence="6">
    <name type="scientific">hydrothermal vent metagenome</name>
    <dbReference type="NCBI Taxonomy" id="652676"/>
    <lineage>
        <taxon>unclassified sequences</taxon>
        <taxon>metagenomes</taxon>
        <taxon>ecological metagenomes</taxon>
    </lineage>
</organism>
<dbReference type="InterPro" id="IPR039567">
    <property type="entry name" value="Gly-zipper"/>
</dbReference>
<dbReference type="AlphaFoldDB" id="A0A3B1A968"/>
<name>A0A3B1A968_9ZZZZ</name>
<evidence type="ECO:0000256" key="4">
    <source>
        <dbReference type="SAM" id="Phobius"/>
    </source>
</evidence>
<evidence type="ECO:0000256" key="3">
    <source>
        <dbReference type="ARBA" id="ARBA00023237"/>
    </source>
</evidence>
<keyword evidence="3" id="KW-0998">Cell outer membrane</keyword>
<dbReference type="Gene3D" id="3.30.1330.60">
    <property type="entry name" value="OmpA-like domain"/>
    <property type="match status" value="1"/>
</dbReference>
<dbReference type="PROSITE" id="PS51123">
    <property type="entry name" value="OMPA_2"/>
    <property type="match status" value="1"/>
</dbReference>
<dbReference type="InterPro" id="IPR006664">
    <property type="entry name" value="OMP_bac"/>
</dbReference>
<reference evidence="6" key="1">
    <citation type="submission" date="2018-06" db="EMBL/GenBank/DDBJ databases">
        <authorList>
            <person name="Zhirakovskaya E."/>
        </authorList>
    </citation>
    <scope>NUCLEOTIDE SEQUENCE</scope>
</reference>
<dbReference type="Pfam" id="PF00691">
    <property type="entry name" value="OmpA"/>
    <property type="match status" value="1"/>
</dbReference>
<evidence type="ECO:0000256" key="2">
    <source>
        <dbReference type="ARBA" id="ARBA00023136"/>
    </source>
</evidence>
<evidence type="ECO:0000256" key="1">
    <source>
        <dbReference type="ARBA" id="ARBA00004442"/>
    </source>
</evidence>
<dbReference type="PRINTS" id="PR01021">
    <property type="entry name" value="OMPADOMAIN"/>
</dbReference>
<dbReference type="InterPro" id="IPR050330">
    <property type="entry name" value="Bact_OuterMem_StrucFunc"/>
</dbReference>
<keyword evidence="2 4" id="KW-0472">Membrane</keyword>
<dbReference type="PANTHER" id="PTHR30329:SF21">
    <property type="entry name" value="LIPOPROTEIN YIAD-RELATED"/>
    <property type="match status" value="1"/>
</dbReference>
<comment type="subcellular location">
    <subcellularLocation>
        <location evidence="1">Cell outer membrane</location>
    </subcellularLocation>
</comment>
<proteinExistence type="predicted"/>
<dbReference type="SUPFAM" id="SSF103088">
    <property type="entry name" value="OmpA-like"/>
    <property type="match status" value="1"/>
</dbReference>
<dbReference type="InterPro" id="IPR036737">
    <property type="entry name" value="OmpA-like_sf"/>
</dbReference>
<feature type="transmembrane region" description="Helical" evidence="4">
    <location>
        <begin position="62"/>
        <end position="80"/>
    </location>
</feature>
<feature type="domain" description="OmpA-like" evidence="5">
    <location>
        <begin position="107"/>
        <end position="224"/>
    </location>
</feature>
<gene>
    <name evidence="6" type="ORF">MNBD_GAMMA21-1326</name>
</gene>
<keyword evidence="4" id="KW-0812">Transmembrane</keyword>
<dbReference type="CDD" id="cd07185">
    <property type="entry name" value="OmpA_C-like"/>
    <property type="match status" value="1"/>
</dbReference>
<dbReference type="PROSITE" id="PS51257">
    <property type="entry name" value="PROKAR_LIPOPROTEIN"/>
    <property type="match status" value="1"/>
</dbReference>
<dbReference type="EMBL" id="UOFR01000037">
    <property type="protein sequence ID" value="VAW96167.1"/>
    <property type="molecule type" value="Genomic_DNA"/>
</dbReference>
<sequence>MKLFHYKNYILLVSLFIFALTGCATDQYGNERPFTDAEKGVMIGAAIGVLAGLTTKNKKKKAILYGAVGGIAGGAIGSYMDSQKKDFEKQLQDSIRSGDITVDKLPNDILMVTMTSQTAFDIDSTRIKPGFHDSMNRIAKIIKKYGQTHLSIVGHTDSTGSKSHNQKLSVKRAKSVYTYLSHQGIIEQRLAFYGMGENKPRADNATERGRTLNRRVEIVIEPVREDDHNHKDHKR</sequence>